<reference evidence="2" key="1">
    <citation type="submission" date="2015-10" db="EMBL/GenBank/DDBJ databases">
        <authorList>
            <person name="Luecker S."/>
            <person name="Luecker S."/>
        </authorList>
    </citation>
    <scope>NUCLEOTIDE SEQUENCE [LARGE SCALE GENOMIC DNA]</scope>
</reference>
<proteinExistence type="predicted"/>
<dbReference type="AlphaFoldDB" id="A0A0S4L0T7"/>
<gene>
    <name evidence="1" type="ORF">COMA2_10015</name>
</gene>
<accession>A0A0S4L0T7</accession>
<dbReference type="Proteomes" id="UP000198736">
    <property type="component" value="Unassembled WGS sequence"/>
</dbReference>
<sequence>MKLSLVFNSKGNIVAAARIDVKSNVPLPRPIATKKLKALELEVPTEYCHCDLGTVCQSLRVDAKRKILVPLRAKKSPKPTARRPRSS</sequence>
<evidence type="ECO:0000313" key="2">
    <source>
        <dbReference type="Proteomes" id="UP000198736"/>
    </source>
</evidence>
<name>A0A0S4L0T7_9BACT</name>
<protein>
    <submittedName>
        <fullName evidence="1">Uncharacterized protein</fullName>
    </submittedName>
</protein>
<dbReference type="EMBL" id="CZPZ01000001">
    <property type="protein sequence ID" value="CUS31260.1"/>
    <property type="molecule type" value="Genomic_DNA"/>
</dbReference>
<organism evidence="1 2">
    <name type="scientific">Candidatus Nitrospira nitrificans</name>
    <dbReference type="NCBI Taxonomy" id="1742973"/>
    <lineage>
        <taxon>Bacteria</taxon>
        <taxon>Pseudomonadati</taxon>
        <taxon>Nitrospirota</taxon>
        <taxon>Nitrospiria</taxon>
        <taxon>Nitrospirales</taxon>
        <taxon>Nitrospiraceae</taxon>
        <taxon>Nitrospira</taxon>
    </lineage>
</organism>
<dbReference type="STRING" id="1742973.COMA2_10015"/>
<keyword evidence="2" id="KW-1185">Reference proteome</keyword>
<evidence type="ECO:0000313" key="1">
    <source>
        <dbReference type="EMBL" id="CUS31260.1"/>
    </source>
</evidence>